<feature type="domain" description="Transposase DDE" evidence="1">
    <location>
        <begin position="1"/>
        <end position="62"/>
    </location>
</feature>
<dbReference type="Pfam" id="PF13737">
    <property type="entry name" value="DDE_Tnp_1_5"/>
    <property type="match status" value="1"/>
</dbReference>
<organism evidence="2 3">
    <name type="scientific">Candidatus Enterovibrio altilux</name>
    <dbReference type="NCBI Taxonomy" id="1927128"/>
    <lineage>
        <taxon>Bacteria</taxon>
        <taxon>Pseudomonadati</taxon>
        <taxon>Pseudomonadota</taxon>
        <taxon>Gammaproteobacteria</taxon>
        <taxon>Vibrionales</taxon>
        <taxon>Vibrionaceae</taxon>
        <taxon>Enterovibrio</taxon>
    </lineage>
</organism>
<dbReference type="AlphaFoldDB" id="A0A291B799"/>
<evidence type="ECO:0000313" key="3">
    <source>
        <dbReference type="Proteomes" id="UP000218160"/>
    </source>
</evidence>
<name>A0A291B799_9GAMM</name>
<sequence>MIKRTFLMPLRALQELINAGFKLTQLLLSCPHYSCINKQAKTINIAFKTKIKETIPRLAINSRRSKSTMTKNKKSRSMVLVGNSEFGASYV</sequence>
<dbReference type="OrthoDB" id="5924443at2"/>
<protein>
    <submittedName>
        <fullName evidence="2">Mobile element protein</fullName>
    </submittedName>
</protein>
<dbReference type="KEGG" id="elux:BTN50_0319"/>
<dbReference type="EMBL" id="CP020660">
    <property type="protein sequence ID" value="ATF08856.1"/>
    <property type="molecule type" value="Genomic_DNA"/>
</dbReference>
<dbReference type="InterPro" id="IPR025668">
    <property type="entry name" value="Tnp_DDE_dom"/>
</dbReference>
<accession>A0A291B799</accession>
<reference evidence="3" key="1">
    <citation type="submission" date="2017-04" db="EMBL/GenBank/DDBJ databases">
        <title>Genome evolution of the luminous symbionts of deep sea anglerfish.</title>
        <authorList>
            <person name="Hendry T.A."/>
        </authorList>
    </citation>
    <scope>NUCLEOTIDE SEQUENCE [LARGE SCALE GENOMIC DNA]</scope>
</reference>
<keyword evidence="3" id="KW-1185">Reference proteome</keyword>
<proteinExistence type="predicted"/>
<evidence type="ECO:0000313" key="2">
    <source>
        <dbReference type="EMBL" id="ATF08856.1"/>
    </source>
</evidence>
<dbReference type="Proteomes" id="UP000218160">
    <property type="component" value="Chromosome 1"/>
</dbReference>
<gene>
    <name evidence="2" type="ORF">BTN50_0319</name>
</gene>
<evidence type="ECO:0000259" key="1">
    <source>
        <dbReference type="Pfam" id="PF13737"/>
    </source>
</evidence>